<accession>A0A833H149</accession>
<dbReference type="InterPro" id="IPR029058">
    <property type="entry name" value="AB_hydrolase_fold"/>
</dbReference>
<dbReference type="SUPFAM" id="SSF53474">
    <property type="entry name" value="alpha/beta-Hydrolases"/>
    <property type="match status" value="1"/>
</dbReference>
<dbReference type="Gene3D" id="3.40.50.1820">
    <property type="entry name" value="alpha/beta hydrolase"/>
    <property type="match status" value="1"/>
</dbReference>
<name>A0A833H149_9LEPT</name>
<organism evidence="1 2">
    <name type="scientific">Leptonema illini</name>
    <dbReference type="NCBI Taxonomy" id="183"/>
    <lineage>
        <taxon>Bacteria</taxon>
        <taxon>Pseudomonadati</taxon>
        <taxon>Spirochaetota</taxon>
        <taxon>Spirochaetia</taxon>
        <taxon>Leptospirales</taxon>
        <taxon>Leptospiraceae</taxon>
        <taxon>Leptonema</taxon>
    </lineage>
</organism>
<dbReference type="Proteomes" id="UP000460298">
    <property type="component" value="Unassembled WGS sequence"/>
</dbReference>
<gene>
    <name evidence="1" type="ORF">F9K24_12285</name>
</gene>
<evidence type="ECO:0000313" key="2">
    <source>
        <dbReference type="Proteomes" id="UP000460298"/>
    </source>
</evidence>
<dbReference type="EMBL" id="WBUI01000011">
    <property type="protein sequence ID" value="KAB2932055.1"/>
    <property type="molecule type" value="Genomic_DNA"/>
</dbReference>
<dbReference type="GO" id="GO:0016787">
    <property type="term" value="F:hydrolase activity"/>
    <property type="evidence" value="ECO:0007669"/>
    <property type="project" value="UniProtKB-KW"/>
</dbReference>
<reference evidence="1 2" key="1">
    <citation type="submission" date="2019-10" db="EMBL/GenBank/DDBJ databases">
        <title>Extracellular Electron Transfer in a Candidatus Methanoperedens spp. Enrichment Culture.</title>
        <authorList>
            <person name="Berger S."/>
            <person name="Rangel Shaw D."/>
            <person name="Berben T."/>
            <person name="In 'T Zandt M."/>
            <person name="Frank J."/>
            <person name="Reimann J."/>
            <person name="Jetten M.S.M."/>
            <person name="Welte C.U."/>
        </authorList>
    </citation>
    <scope>NUCLEOTIDE SEQUENCE [LARGE SCALE GENOMIC DNA]</scope>
    <source>
        <strain evidence="1">SB12</strain>
    </source>
</reference>
<sequence>MLSNAKALEYIYRVTAGKHAGTVCQDATINGRPALEILPTDGRHKRTVICVHGMSVRGYRDPRIINVGHALAAMGYRSVIPSYPEIQDLRIDPTSSDRIADDIGRLADESGYPVGLFTASFSGGLSLIAAAKPSVADRVSAMLVVGSYAHVDSTLDFFLHREKMDPYGLFIILKNFLPFLNEPEALLMAFDTAARDDGFQRTERELGPYLQSQPESIRELYRRYIEDGAFRLQQWQKINSIPEALHIFESMDVLRVAKGLKAALCLLHGAHDIVIPPEESLLLKKTLERQVPLSLTITSIIDHGNVKVGLSMAREMVSLIQTFALFFRSLDGASRLTKPD</sequence>
<evidence type="ECO:0000313" key="1">
    <source>
        <dbReference type="EMBL" id="KAB2932055.1"/>
    </source>
</evidence>
<protein>
    <submittedName>
        <fullName evidence="1">Alpha/beta hydrolase</fullName>
    </submittedName>
</protein>
<dbReference type="RefSeq" id="WP_002770262.1">
    <property type="nucleotide sequence ID" value="NZ_JQDG01000013.1"/>
</dbReference>
<keyword evidence="1" id="KW-0378">Hydrolase</keyword>
<comment type="caution">
    <text evidence="1">The sequence shown here is derived from an EMBL/GenBank/DDBJ whole genome shotgun (WGS) entry which is preliminary data.</text>
</comment>
<proteinExistence type="predicted"/>
<dbReference type="AlphaFoldDB" id="A0A833H149"/>